<evidence type="ECO:0000313" key="2">
    <source>
        <dbReference type="Proteomes" id="UP000218811"/>
    </source>
</evidence>
<name>A0A2H3J544_WOLCO</name>
<gene>
    <name evidence="1" type="ORF">WOLCODRAFT_145562</name>
</gene>
<keyword evidence="2" id="KW-1185">Reference proteome</keyword>
<dbReference type="Proteomes" id="UP000218811">
    <property type="component" value="Unassembled WGS sequence"/>
</dbReference>
<sequence>MLQDSLVSYLDAQQGRPLIILALSEIGAPTLDLLVRANLAVGSAYVFSRTGTHLRTRFTASRAIYTTEDAAYYLPFQVWRIIRAIIMSCLITDLPSLCKYCGLCNAYNTLMQRFAVVGAPASVLRNAASSTVLSTGPLRDFLTGCWRPAISVSRLKLTTTTPTLKAYNDVMLDKQLLCTVLSDLSMRLLSYFGRPVRLVVHGGAVMVLHPWLACRRDTRDVDYNHRSFVAEWEQMGVRDAGARLQACIAATAAKYGLGADWMNAAADVALPWSKDAYGHLYDPVWTDAVSAQNTRINTIFTSPGLILVGVSWSWAVALKLVRYQKYDPYDIAHILRLGHRQRGVQWTRQLLEQWLMTMCSAMGYATYPSWQMDETRSKMRHAIRLAESQA</sequence>
<dbReference type="STRING" id="742152.A0A2H3J544"/>
<dbReference type="AlphaFoldDB" id="A0A2H3J544"/>
<protein>
    <submittedName>
        <fullName evidence="1">Uncharacterized protein</fullName>
    </submittedName>
</protein>
<proteinExistence type="predicted"/>
<organism evidence="1 2">
    <name type="scientific">Wolfiporia cocos (strain MD-104)</name>
    <name type="common">Brown rot fungus</name>
    <dbReference type="NCBI Taxonomy" id="742152"/>
    <lineage>
        <taxon>Eukaryota</taxon>
        <taxon>Fungi</taxon>
        <taxon>Dikarya</taxon>
        <taxon>Basidiomycota</taxon>
        <taxon>Agaricomycotina</taxon>
        <taxon>Agaricomycetes</taxon>
        <taxon>Polyporales</taxon>
        <taxon>Phaeolaceae</taxon>
        <taxon>Wolfiporia</taxon>
    </lineage>
</organism>
<evidence type="ECO:0000313" key="1">
    <source>
        <dbReference type="EMBL" id="PCH34903.1"/>
    </source>
</evidence>
<accession>A0A2H3J544</accession>
<reference evidence="1 2" key="1">
    <citation type="journal article" date="2012" name="Science">
        <title>The Paleozoic origin of enzymatic lignin decomposition reconstructed from 31 fungal genomes.</title>
        <authorList>
            <person name="Floudas D."/>
            <person name="Binder M."/>
            <person name="Riley R."/>
            <person name="Barry K."/>
            <person name="Blanchette R.A."/>
            <person name="Henrissat B."/>
            <person name="Martinez A.T."/>
            <person name="Otillar R."/>
            <person name="Spatafora J.W."/>
            <person name="Yadav J.S."/>
            <person name="Aerts A."/>
            <person name="Benoit I."/>
            <person name="Boyd A."/>
            <person name="Carlson A."/>
            <person name="Copeland A."/>
            <person name="Coutinho P.M."/>
            <person name="de Vries R.P."/>
            <person name="Ferreira P."/>
            <person name="Findley K."/>
            <person name="Foster B."/>
            <person name="Gaskell J."/>
            <person name="Glotzer D."/>
            <person name="Gorecki P."/>
            <person name="Heitman J."/>
            <person name="Hesse C."/>
            <person name="Hori C."/>
            <person name="Igarashi K."/>
            <person name="Jurgens J.A."/>
            <person name="Kallen N."/>
            <person name="Kersten P."/>
            <person name="Kohler A."/>
            <person name="Kuees U."/>
            <person name="Kumar T.K.A."/>
            <person name="Kuo A."/>
            <person name="LaButti K."/>
            <person name="Larrondo L.F."/>
            <person name="Lindquist E."/>
            <person name="Ling A."/>
            <person name="Lombard V."/>
            <person name="Lucas S."/>
            <person name="Lundell T."/>
            <person name="Martin R."/>
            <person name="McLaughlin D.J."/>
            <person name="Morgenstern I."/>
            <person name="Morin E."/>
            <person name="Murat C."/>
            <person name="Nagy L.G."/>
            <person name="Nolan M."/>
            <person name="Ohm R.A."/>
            <person name="Patyshakuliyeva A."/>
            <person name="Rokas A."/>
            <person name="Ruiz-Duenas F.J."/>
            <person name="Sabat G."/>
            <person name="Salamov A."/>
            <person name="Samejima M."/>
            <person name="Schmutz J."/>
            <person name="Slot J.C."/>
            <person name="St John F."/>
            <person name="Stenlid J."/>
            <person name="Sun H."/>
            <person name="Sun S."/>
            <person name="Syed K."/>
            <person name="Tsang A."/>
            <person name="Wiebenga A."/>
            <person name="Young D."/>
            <person name="Pisabarro A."/>
            <person name="Eastwood D.C."/>
            <person name="Martin F."/>
            <person name="Cullen D."/>
            <person name="Grigoriev I.V."/>
            <person name="Hibbett D.S."/>
        </authorList>
    </citation>
    <scope>NUCLEOTIDE SEQUENCE [LARGE SCALE GENOMIC DNA]</scope>
    <source>
        <strain evidence="1 2">MD-104</strain>
    </source>
</reference>
<dbReference type="EMBL" id="KB467832">
    <property type="protein sequence ID" value="PCH34903.1"/>
    <property type="molecule type" value="Genomic_DNA"/>
</dbReference>
<dbReference type="OrthoDB" id="3141838at2759"/>